<dbReference type="RefSeq" id="XP_036675371.3">
    <property type="nucleotide sequence ID" value="XM_036819476.3"/>
</dbReference>
<name>A0AB40ABN4_DROSZ</name>
<sequence>MSESPPPVERRMCGLGNHRLRTPFRIIKNPHLIKFGQHINSELRSQPLCLSCYRDLIRLYNFKNSNAKRHLEERKQEASISTLTSSQTSQTSEATFGPPNEESTSTPSEKEGPTPRISDEEEPSPTISSDDEGPTTSAAAAAKRAKRQLITASSSGDSSFSDVDDPNSNLSLNAVNGSRLPHIQPIPKRRTFIHMNKEAMDSYLDGITGG</sequence>
<evidence type="ECO:0000313" key="2">
    <source>
        <dbReference type="Proteomes" id="UP001652628"/>
    </source>
</evidence>
<gene>
    <name evidence="3" type="primary">ms(3)K81</name>
</gene>
<protein>
    <submittedName>
        <fullName evidence="3">Uncharacterized protein ms(3)K81</fullName>
    </submittedName>
</protein>
<evidence type="ECO:0000313" key="3">
    <source>
        <dbReference type="RefSeq" id="XP_036675371.3"/>
    </source>
</evidence>
<accession>A0AB40ABN4</accession>
<feature type="compositionally biased region" description="Low complexity" evidence="1">
    <location>
        <begin position="79"/>
        <end position="92"/>
    </location>
</feature>
<dbReference type="AlphaFoldDB" id="A0AB40ABN4"/>
<dbReference type="GeneID" id="108006370"/>
<proteinExistence type="predicted"/>
<feature type="compositionally biased region" description="Acidic residues" evidence="1">
    <location>
        <begin position="119"/>
        <end position="133"/>
    </location>
</feature>
<organism evidence="2 3">
    <name type="scientific">Drosophila suzukii</name>
    <name type="common">Spotted-wing drosophila fruit fly</name>
    <dbReference type="NCBI Taxonomy" id="28584"/>
    <lineage>
        <taxon>Eukaryota</taxon>
        <taxon>Metazoa</taxon>
        <taxon>Ecdysozoa</taxon>
        <taxon>Arthropoda</taxon>
        <taxon>Hexapoda</taxon>
        <taxon>Insecta</taxon>
        <taxon>Pterygota</taxon>
        <taxon>Neoptera</taxon>
        <taxon>Endopterygota</taxon>
        <taxon>Diptera</taxon>
        <taxon>Brachycera</taxon>
        <taxon>Muscomorpha</taxon>
        <taxon>Ephydroidea</taxon>
        <taxon>Drosophilidae</taxon>
        <taxon>Drosophila</taxon>
        <taxon>Sophophora</taxon>
    </lineage>
</organism>
<reference evidence="3" key="1">
    <citation type="submission" date="2025-08" db="UniProtKB">
        <authorList>
            <consortium name="RefSeq"/>
        </authorList>
    </citation>
    <scope>IDENTIFICATION</scope>
</reference>
<dbReference type="Proteomes" id="UP001652628">
    <property type="component" value="Chromosome 3"/>
</dbReference>
<evidence type="ECO:0000256" key="1">
    <source>
        <dbReference type="SAM" id="MobiDB-lite"/>
    </source>
</evidence>
<feature type="region of interest" description="Disordered" evidence="1">
    <location>
        <begin position="70"/>
        <end position="165"/>
    </location>
</feature>
<keyword evidence="2" id="KW-1185">Reference proteome</keyword>